<evidence type="ECO:0000256" key="1">
    <source>
        <dbReference type="ARBA" id="ARBA00009764"/>
    </source>
</evidence>
<keyword evidence="5" id="KW-0964">Secreted</keyword>
<evidence type="ECO:0000256" key="5">
    <source>
        <dbReference type="RuleBase" id="RU362066"/>
    </source>
</evidence>
<keyword evidence="8" id="KW-0969">Cilium</keyword>
<evidence type="ECO:0000256" key="4">
    <source>
        <dbReference type="ARBA" id="ARBA00023143"/>
    </source>
</evidence>
<dbReference type="Pfam" id="PF07195">
    <property type="entry name" value="FliD_C"/>
    <property type="match status" value="2"/>
</dbReference>
<comment type="similarity">
    <text evidence="1 5">Belongs to the FliD family.</text>
</comment>
<dbReference type="EMBL" id="FODO01000009">
    <property type="protein sequence ID" value="SEO41055.1"/>
    <property type="molecule type" value="Genomic_DNA"/>
</dbReference>
<dbReference type="RefSeq" id="WP_090318571.1">
    <property type="nucleotide sequence ID" value="NZ_FNOE01000010.1"/>
</dbReference>
<feature type="domain" description="Flagellar hook-associated protein 2 N-terminal" evidence="6">
    <location>
        <begin position="9"/>
        <end position="105"/>
    </location>
</feature>
<evidence type="ECO:0000256" key="3">
    <source>
        <dbReference type="ARBA" id="ARBA00023054"/>
    </source>
</evidence>
<dbReference type="GO" id="GO:0009421">
    <property type="term" value="C:bacterial-type flagellum filament cap"/>
    <property type="evidence" value="ECO:0007669"/>
    <property type="project" value="InterPro"/>
</dbReference>
<organism evidence="8 9">
    <name type="scientific">Nitrosomonas oligotropha</name>
    <dbReference type="NCBI Taxonomy" id="42354"/>
    <lineage>
        <taxon>Bacteria</taxon>
        <taxon>Pseudomonadati</taxon>
        <taxon>Pseudomonadota</taxon>
        <taxon>Betaproteobacteria</taxon>
        <taxon>Nitrosomonadales</taxon>
        <taxon>Nitrosomonadaceae</taxon>
        <taxon>Nitrosomonas</taxon>
    </lineage>
</organism>
<keyword evidence="9" id="KW-1185">Reference proteome</keyword>
<sequence>MLSSPGIGSGLDVNGIVSKLMTAESQPLTALDAKEAKQQTRLTAFGTLKGALSSFQSNLVALSDPAKFTAVMANFSDTTLASASASSSAVTGSHSVEIQTLALAQKLKSANFANTSATVGSGTLTIQFGTYNSGTFTLNPDKAAQSIIISPSNSSLSGIRDAINQANAGVNASIVNDGTGNRLVVASQDTGLSNALKITATDTDGNNTDNAGLSQLVYDASTSGTTNMTQTMAASNATLVIDGISISKASNNITDAIEGVTLNLLKANPGTTSTLNLSRDTASIQNVVSSFVKSFNDLNKTIVDLSKYDAATKQASILTGDSTVRSIQTRIRSAISDPLTTAGGGLSLLSETGISFQSDGTLKLDSAKLSKALNDPTKDISTLFASVGKTSDSLVSFTSAKPETVNGKYALNISQIATQGTAIGSTAAALTINTGVNDSLNLTIDGVNASITLAAGTYTATSLAAEIRSRINGTSAISSAGVKVAVSQSAGNLAITSDRYGSASTVSITGGNGKSDLFGTPVETAGVNVAGTINGVTATGSGQTLTGAADSSGLVLKITGGSTGARGDIDFAHGFAAKLNKLVGGMLNGQLIDSRIDGINSSIKDIGTQRETLTQRLADTEKRIRAQFTALDTTIASMTQTSNFLQQQLSRLPKSE</sequence>
<dbReference type="STRING" id="42354.SAMN05216333_10982"/>
<comment type="subunit">
    <text evidence="2 5">Homopentamer.</text>
</comment>
<keyword evidence="8" id="KW-0282">Flagellum</keyword>
<dbReference type="InterPro" id="IPR040026">
    <property type="entry name" value="FliD"/>
</dbReference>
<feature type="domain" description="Flagellar hook-associated protein 2 C-terminal" evidence="7">
    <location>
        <begin position="568"/>
        <end position="639"/>
    </location>
</feature>
<keyword evidence="8" id="KW-0966">Cell projection</keyword>
<dbReference type="GO" id="GO:0009424">
    <property type="term" value="C:bacterial-type flagellum hook"/>
    <property type="evidence" value="ECO:0007669"/>
    <property type="project" value="UniProtKB-UniRule"/>
</dbReference>
<keyword evidence="4 5" id="KW-0975">Bacterial flagellum</keyword>
<dbReference type="OrthoDB" id="9810816at2"/>
<dbReference type="InterPro" id="IPR010809">
    <property type="entry name" value="FliD_C"/>
</dbReference>
<comment type="function">
    <text evidence="5">Required for morphogenesis and for the elongation of the flagellar filament by facilitating polymerization of the flagellin monomers at the tip of growing filament. Forms a capping structure, which prevents flagellin subunits (transported through the central channel of the flagellum) from leaking out without polymerization at the distal end.</text>
</comment>
<proteinExistence type="inferred from homology"/>
<dbReference type="Proteomes" id="UP000198814">
    <property type="component" value="Unassembled WGS sequence"/>
</dbReference>
<dbReference type="Pfam" id="PF02465">
    <property type="entry name" value="FliD_N"/>
    <property type="match status" value="1"/>
</dbReference>
<comment type="subcellular location">
    <subcellularLocation>
        <location evidence="5">Secreted</location>
    </subcellularLocation>
    <subcellularLocation>
        <location evidence="5">Bacterial flagellum</location>
    </subcellularLocation>
</comment>
<evidence type="ECO:0000313" key="8">
    <source>
        <dbReference type="EMBL" id="SEO41055.1"/>
    </source>
</evidence>
<accession>A0A1H8PGL4</accession>
<reference evidence="9" key="1">
    <citation type="submission" date="2016-10" db="EMBL/GenBank/DDBJ databases">
        <authorList>
            <person name="Varghese N."/>
            <person name="Submissions S."/>
        </authorList>
    </citation>
    <scope>NUCLEOTIDE SEQUENCE [LARGE SCALE GENOMIC DNA]</scope>
    <source>
        <strain evidence="9">Nm76</strain>
    </source>
</reference>
<keyword evidence="3" id="KW-0175">Coiled coil</keyword>
<feature type="domain" description="Flagellar hook-associated protein 2 C-terminal" evidence="7">
    <location>
        <begin position="234"/>
        <end position="392"/>
    </location>
</feature>
<evidence type="ECO:0000259" key="7">
    <source>
        <dbReference type="Pfam" id="PF07195"/>
    </source>
</evidence>
<dbReference type="GO" id="GO:0007155">
    <property type="term" value="P:cell adhesion"/>
    <property type="evidence" value="ECO:0007669"/>
    <property type="project" value="InterPro"/>
</dbReference>
<dbReference type="GO" id="GO:0071973">
    <property type="term" value="P:bacterial-type flagellum-dependent cell motility"/>
    <property type="evidence" value="ECO:0007669"/>
    <property type="project" value="TreeGrafter"/>
</dbReference>
<dbReference type="AlphaFoldDB" id="A0A1H8PGL4"/>
<dbReference type="PANTHER" id="PTHR30288">
    <property type="entry name" value="FLAGELLAR CAP/ASSEMBLY PROTEIN FLID"/>
    <property type="match status" value="1"/>
</dbReference>
<evidence type="ECO:0000256" key="2">
    <source>
        <dbReference type="ARBA" id="ARBA00011255"/>
    </source>
</evidence>
<dbReference type="PANTHER" id="PTHR30288:SF0">
    <property type="entry name" value="FLAGELLAR HOOK-ASSOCIATED PROTEIN 2"/>
    <property type="match status" value="1"/>
</dbReference>
<gene>
    <name evidence="8" type="ORF">SAMN05216333_10982</name>
</gene>
<evidence type="ECO:0000313" key="9">
    <source>
        <dbReference type="Proteomes" id="UP000198814"/>
    </source>
</evidence>
<protein>
    <recommendedName>
        <fullName evidence="5">Flagellar hook-associated protein 2</fullName>
        <shortName evidence="5">HAP2</shortName>
    </recommendedName>
    <alternativeName>
        <fullName evidence="5">Flagellar cap protein</fullName>
    </alternativeName>
</protein>
<dbReference type="InterPro" id="IPR003481">
    <property type="entry name" value="FliD_N"/>
</dbReference>
<name>A0A1H8PGL4_9PROT</name>
<evidence type="ECO:0000259" key="6">
    <source>
        <dbReference type="Pfam" id="PF02465"/>
    </source>
</evidence>
<dbReference type="GO" id="GO:0005576">
    <property type="term" value="C:extracellular region"/>
    <property type="evidence" value="ECO:0007669"/>
    <property type="project" value="UniProtKB-SubCell"/>
</dbReference>